<protein>
    <submittedName>
        <fullName evidence="1">Uncharacterized protein</fullName>
    </submittedName>
</protein>
<dbReference type="Proteomes" id="UP001595796">
    <property type="component" value="Unassembled WGS sequence"/>
</dbReference>
<evidence type="ECO:0000313" key="1">
    <source>
        <dbReference type="EMBL" id="MFC5069933.1"/>
    </source>
</evidence>
<comment type="caution">
    <text evidence="1">The sequence shown here is derived from an EMBL/GenBank/DDBJ whole genome shotgun (WGS) entry which is preliminary data.</text>
</comment>
<dbReference type="RefSeq" id="WP_379771767.1">
    <property type="nucleotide sequence ID" value="NZ_JBHSJF010000008.1"/>
</dbReference>
<keyword evidence="2" id="KW-1185">Reference proteome</keyword>
<dbReference type="EMBL" id="JBHSJF010000008">
    <property type="protein sequence ID" value="MFC5069933.1"/>
    <property type="molecule type" value="Genomic_DNA"/>
</dbReference>
<name>A0ABV9Z7P5_9HYPH</name>
<proteinExistence type="predicted"/>
<gene>
    <name evidence="1" type="ORF">ACFPFW_18110</name>
</gene>
<sequence length="42" mass="4467">MPDIAADEGRDGSSDRLQLVADGYQDLKLLSIATMLEKTGTA</sequence>
<accession>A0ABV9Z7P5</accession>
<evidence type="ECO:0000313" key="2">
    <source>
        <dbReference type="Proteomes" id="UP001595796"/>
    </source>
</evidence>
<reference evidence="2" key="1">
    <citation type="journal article" date="2019" name="Int. J. Syst. Evol. Microbiol.">
        <title>The Global Catalogue of Microorganisms (GCM) 10K type strain sequencing project: providing services to taxonomists for standard genome sequencing and annotation.</title>
        <authorList>
            <consortium name="The Broad Institute Genomics Platform"/>
            <consortium name="The Broad Institute Genome Sequencing Center for Infectious Disease"/>
            <person name="Wu L."/>
            <person name="Ma J."/>
        </authorList>
    </citation>
    <scope>NUCLEOTIDE SEQUENCE [LARGE SCALE GENOMIC DNA]</scope>
    <source>
        <strain evidence="2">CGMCC 1.16444</strain>
    </source>
</reference>
<organism evidence="1 2">
    <name type="scientific">Flaviflagellibacter deserti</name>
    <dbReference type="NCBI Taxonomy" id="2267266"/>
    <lineage>
        <taxon>Bacteria</taxon>
        <taxon>Pseudomonadati</taxon>
        <taxon>Pseudomonadota</taxon>
        <taxon>Alphaproteobacteria</taxon>
        <taxon>Hyphomicrobiales</taxon>
        <taxon>Flaviflagellibacter</taxon>
    </lineage>
</organism>